<dbReference type="Pfam" id="PF07739">
    <property type="entry name" value="TipAS"/>
    <property type="match status" value="1"/>
</dbReference>
<dbReference type="Gene3D" id="1.10.490.50">
    <property type="entry name" value="Antibiotic binding domain of TipA-like multidrug resistance regulators"/>
    <property type="match status" value="1"/>
</dbReference>
<dbReference type="Proteomes" id="UP000544090">
    <property type="component" value="Unassembled WGS sequence"/>
</dbReference>
<dbReference type="Pfam" id="PF13411">
    <property type="entry name" value="MerR_1"/>
    <property type="match status" value="1"/>
</dbReference>
<proteinExistence type="predicted"/>
<evidence type="ECO:0000256" key="4">
    <source>
        <dbReference type="ARBA" id="ARBA00023163"/>
    </source>
</evidence>
<evidence type="ECO:0000313" key="7">
    <source>
        <dbReference type="EMBL" id="NKX55171.1"/>
    </source>
</evidence>
<evidence type="ECO:0000256" key="3">
    <source>
        <dbReference type="ARBA" id="ARBA00023125"/>
    </source>
</evidence>
<evidence type="ECO:0000313" key="8">
    <source>
        <dbReference type="Proteomes" id="UP000544090"/>
    </source>
</evidence>
<keyword evidence="3" id="KW-0238">DNA-binding</keyword>
<dbReference type="PANTHER" id="PTHR30204">
    <property type="entry name" value="REDOX-CYCLING DRUG-SENSING TRANSCRIPTIONAL ACTIVATOR SOXR"/>
    <property type="match status" value="1"/>
</dbReference>
<sequence length="257" mass="29112">MKTPPEHGRREWSIQEIARAAGTTSRTLRHYQAAGLLQPSRVGHNGYRYYDGACLLQLQRILLLRDLGLGLEEIGKVLQGRTGPAAALHTHLAVLLEERDRLERRIAAVRKTIDATERGGQLMPEEMFDGFDHTQYKEEVEQRWGREAYAKGDRWWRSLSTRERQDWLEHSRQLQNDWVDAAASGTAPDSNEAQELARRQFHWLAGANGGQEVGYGYFTGLGEMYVADPRFSANYGGEAGAGFVRDAMKIYADRHLA</sequence>
<dbReference type="EMBL" id="JAAZSQ010000010">
    <property type="protein sequence ID" value="NKX55171.1"/>
    <property type="molecule type" value="Genomic_DNA"/>
</dbReference>
<dbReference type="GO" id="GO:0003677">
    <property type="term" value="F:DNA binding"/>
    <property type="evidence" value="ECO:0007669"/>
    <property type="project" value="UniProtKB-KW"/>
</dbReference>
<keyword evidence="2" id="KW-0805">Transcription regulation</keyword>
<evidence type="ECO:0000256" key="2">
    <source>
        <dbReference type="ARBA" id="ARBA00023015"/>
    </source>
</evidence>
<dbReference type="SUPFAM" id="SSF46955">
    <property type="entry name" value="Putative DNA-binding domain"/>
    <property type="match status" value="1"/>
</dbReference>
<dbReference type="PANTHER" id="PTHR30204:SF69">
    <property type="entry name" value="MERR-FAMILY TRANSCRIPTIONAL REGULATOR"/>
    <property type="match status" value="1"/>
</dbReference>
<name>A0A7X6HDT6_9MICC</name>
<dbReference type="RefSeq" id="WP_168486513.1">
    <property type="nucleotide sequence ID" value="NZ_JAAZSQ010000010.1"/>
</dbReference>
<dbReference type="SMART" id="SM00422">
    <property type="entry name" value="HTH_MERR"/>
    <property type="match status" value="1"/>
</dbReference>
<dbReference type="AlphaFoldDB" id="A0A7X6HDT6"/>
<organism evidence="7 8">
    <name type="scientific">Arthrobacter mobilis</name>
    <dbReference type="NCBI Taxonomy" id="2724944"/>
    <lineage>
        <taxon>Bacteria</taxon>
        <taxon>Bacillati</taxon>
        <taxon>Actinomycetota</taxon>
        <taxon>Actinomycetes</taxon>
        <taxon>Micrococcales</taxon>
        <taxon>Micrococcaceae</taxon>
        <taxon>Arthrobacter</taxon>
    </lineage>
</organism>
<feature type="domain" description="HTH merR-type" evidence="6">
    <location>
        <begin position="11"/>
        <end position="80"/>
    </location>
</feature>
<dbReference type="SUPFAM" id="SSF89082">
    <property type="entry name" value="Antibiotic binding domain of TipA-like multidrug resistance regulators"/>
    <property type="match status" value="1"/>
</dbReference>
<comment type="caution">
    <text evidence="7">The sequence shown here is derived from an EMBL/GenBank/DDBJ whole genome shotgun (WGS) entry which is preliminary data.</text>
</comment>
<keyword evidence="1" id="KW-0678">Repressor</keyword>
<evidence type="ECO:0000259" key="6">
    <source>
        <dbReference type="PROSITE" id="PS50937"/>
    </source>
</evidence>
<dbReference type="InterPro" id="IPR009061">
    <property type="entry name" value="DNA-bd_dom_put_sf"/>
</dbReference>
<dbReference type="InterPro" id="IPR000551">
    <property type="entry name" value="MerR-type_HTH_dom"/>
</dbReference>
<reference evidence="7 8" key="1">
    <citation type="submission" date="2020-04" db="EMBL/GenBank/DDBJ databases">
        <title>Arthrobacter sp. nov.</title>
        <authorList>
            <person name="Liu S."/>
        </authorList>
    </citation>
    <scope>NUCLEOTIDE SEQUENCE [LARGE SCALE GENOMIC DNA]</scope>
    <source>
        <strain evidence="7 8">E918</strain>
    </source>
</reference>
<keyword evidence="5" id="KW-0175">Coiled coil</keyword>
<gene>
    <name evidence="7" type="ORF">HGG74_11570</name>
</gene>
<evidence type="ECO:0000256" key="5">
    <source>
        <dbReference type="SAM" id="Coils"/>
    </source>
</evidence>
<dbReference type="PROSITE" id="PS50937">
    <property type="entry name" value="HTH_MERR_2"/>
    <property type="match status" value="1"/>
</dbReference>
<dbReference type="InterPro" id="IPR047057">
    <property type="entry name" value="MerR_fam"/>
</dbReference>
<dbReference type="InterPro" id="IPR012925">
    <property type="entry name" value="TipAS_dom"/>
</dbReference>
<keyword evidence="4" id="KW-0804">Transcription</keyword>
<dbReference type="Gene3D" id="1.10.1660.10">
    <property type="match status" value="1"/>
</dbReference>
<evidence type="ECO:0000256" key="1">
    <source>
        <dbReference type="ARBA" id="ARBA00022491"/>
    </source>
</evidence>
<dbReference type="GO" id="GO:0003700">
    <property type="term" value="F:DNA-binding transcription factor activity"/>
    <property type="evidence" value="ECO:0007669"/>
    <property type="project" value="InterPro"/>
</dbReference>
<protein>
    <submittedName>
        <fullName evidence="7">MerR family transcriptional regulator</fullName>
    </submittedName>
</protein>
<keyword evidence="8" id="KW-1185">Reference proteome</keyword>
<accession>A0A7X6HDT6</accession>
<dbReference type="InterPro" id="IPR036244">
    <property type="entry name" value="TipA-like_antibiotic-bd"/>
</dbReference>
<feature type="coiled-coil region" evidence="5">
    <location>
        <begin position="85"/>
        <end position="119"/>
    </location>
</feature>